<dbReference type="GO" id="GO:0009245">
    <property type="term" value="P:lipid A biosynthetic process"/>
    <property type="evidence" value="ECO:0007669"/>
    <property type="project" value="UniProtKB-KW"/>
</dbReference>
<keyword evidence="1" id="KW-0444">Lipid biosynthesis</keyword>
<protein>
    <submittedName>
        <fullName evidence="9">Unannotated protein</fullName>
    </submittedName>
</protein>
<accession>A0A6J6CKQ6</accession>
<dbReference type="NCBIfam" id="TIGR01853">
    <property type="entry name" value="lipid_A_lpxD"/>
    <property type="match status" value="1"/>
</dbReference>
<sequence>MLEFSAQQIAMMIQGQVEGDASVTVHNFGKIEEATAGQISFLANPKYEAFLYTTAASIIIIGAQQQLKEKIKATLIRVPDAYAAFATLLTKYQELKTQQLVGIQTPSFIAPSAKMGANHFIAAFAYINEGATLGDHVKIFPNVVIGENVSIGNHVTIHPGVVIYADCVIGNHVTIHSGTIIGSDGFGFAPKEDGSFQKVPQLGNVIIEDDVEIGANTTIDRATIGSTIIRKGVKLDNQIQIAHNVEIGSNSVIAAQVGVSGSTKIGKNVMVGGQAGFAGHLTIADGIKIAGGAGVTKTFTTANMTLAGYPAIEQKQSLRNQVYVKNLPELEKRVQELEILVQQLSKKA</sequence>
<dbReference type="InterPro" id="IPR011004">
    <property type="entry name" value="Trimer_LpxA-like_sf"/>
</dbReference>
<evidence type="ECO:0000256" key="6">
    <source>
        <dbReference type="ARBA" id="ARBA00023315"/>
    </source>
</evidence>
<evidence type="ECO:0000256" key="4">
    <source>
        <dbReference type="ARBA" id="ARBA00022737"/>
    </source>
</evidence>
<evidence type="ECO:0000256" key="7">
    <source>
        <dbReference type="SAM" id="Coils"/>
    </source>
</evidence>
<feature type="domain" description="UDP-3-O-[3-hydroxymyristoyl] glucosamine N-acyltransferase non-repeat region" evidence="8">
    <location>
        <begin position="23"/>
        <end position="90"/>
    </location>
</feature>
<reference evidence="9" key="1">
    <citation type="submission" date="2020-05" db="EMBL/GenBank/DDBJ databases">
        <authorList>
            <person name="Chiriac C."/>
            <person name="Salcher M."/>
            <person name="Ghai R."/>
            <person name="Kavagutti S V."/>
        </authorList>
    </citation>
    <scope>NUCLEOTIDE SEQUENCE</scope>
</reference>
<dbReference type="EMBL" id="CAEZSP010000106">
    <property type="protein sequence ID" value="CAB4551874.1"/>
    <property type="molecule type" value="Genomic_DNA"/>
</dbReference>
<evidence type="ECO:0000259" key="8">
    <source>
        <dbReference type="Pfam" id="PF04613"/>
    </source>
</evidence>
<dbReference type="InterPro" id="IPR007691">
    <property type="entry name" value="LpxD"/>
</dbReference>
<dbReference type="NCBIfam" id="NF002060">
    <property type="entry name" value="PRK00892.1"/>
    <property type="match status" value="1"/>
</dbReference>
<dbReference type="PANTHER" id="PTHR43378">
    <property type="entry name" value="UDP-3-O-ACYLGLUCOSAMINE N-ACYLTRANSFERASE"/>
    <property type="match status" value="1"/>
</dbReference>
<evidence type="ECO:0000256" key="2">
    <source>
        <dbReference type="ARBA" id="ARBA00022556"/>
    </source>
</evidence>
<dbReference type="InterPro" id="IPR018357">
    <property type="entry name" value="Hexapep_transf_CS"/>
</dbReference>
<dbReference type="PROSITE" id="PS00101">
    <property type="entry name" value="HEXAPEP_TRANSFERASES"/>
    <property type="match status" value="1"/>
</dbReference>
<evidence type="ECO:0000256" key="3">
    <source>
        <dbReference type="ARBA" id="ARBA00022679"/>
    </source>
</evidence>
<dbReference type="GO" id="GO:0016020">
    <property type="term" value="C:membrane"/>
    <property type="evidence" value="ECO:0007669"/>
    <property type="project" value="GOC"/>
</dbReference>
<evidence type="ECO:0000256" key="1">
    <source>
        <dbReference type="ARBA" id="ARBA00022516"/>
    </source>
</evidence>
<proteinExistence type="inferred from homology"/>
<keyword evidence="2" id="KW-0441">Lipid A biosynthesis</keyword>
<keyword evidence="3" id="KW-0808">Transferase</keyword>
<evidence type="ECO:0000256" key="5">
    <source>
        <dbReference type="ARBA" id="ARBA00023098"/>
    </source>
</evidence>
<gene>
    <name evidence="9" type="ORF">UFOPK1440_01201</name>
</gene>
<keyword evidence="6" id="KW-0012">Acyltransferase</keyword>
<keyword evidence="4" id="KW-0677">Repeat</keyword>
<dbReference type="Pfam" id="PF00132">
    <property type="entry name" value="Hexapep"/>
    <property type="match status" value="2"/>
</dbReference>
<dbReference type="HAMAP" id="MF_00523">
    <property type="entry name" value="LpxD"/>
    <property type="match status" value="1"/>
</dbReference>
<keyword evidence="7" id="KW-0175">Coiled coil</keyword>
<dbReference type="Pfam" id="PF04613">
    <property type="entry name" value="LpxD"/>
    <property type="match status" value="1"/>
</dbReference>
<dbReference type="GO" id="GO:0016410">
    <property type="term" value="F:N-acyltransferase activity"/>
    <property type="evidence" value="ECO:0007669"/>
    <property type="project" value="InterPro"/>
</dbReference>
<dbReference type="SUPFAM" id="SSF51161">
    <property type="entry name" value="Trimeric LpxA-like enzymes"/>
    <property type="match status" value="1"/>
</dbReference>
<dbReference type="CDD" id="cd03352">
    <property type="entry name" value="LbH_LpxD"/>
    <property type="match status" value="1"/>
</dbReference>
<dbReference type="Gene3D" id="2.160.10.10">
    <property type="entry name" value="Hexapeptide repeat proteins"/>
    <property type="match status" value="1"/>
</dbReference>
<dbReference type="PANTHER" id="PTHR43378:SF2">
    <property type="entry name" value="UDP-3-O-ACYLGLUCOSAMINE N-ACYLTRANSFERASE 1, MITOCHONDRIAL-RELATED"/>
    <property type="match status" value="1"/>
</dbReference>
<organism evidence="9">
    <name type="scientific">freshwater metagenome</name>
    <dbReference type="NCBI Taxonomy" id="449393"/>
    <lineage>
        <taxon>unclassified sequences</taxon>
        <taxon>metagenomes</taxon>
        <taxon>ecological metagenomes</taxon>
    </lineage>
</organism>
<evidence type="ECO:0000313" key="9">
    <source>
        <dbReference type="EMBL" id="CAB4551874.1"/>
    </source>
</evidence>
<feature type="coiled-coil region" evidence="7">
    <location>
        <begin position="320"/>
        <end position="347"/>
    </location>
</feature>
<dbReference type="InterPro" id="IPR001451">
    <property type="entry name" value="Hexapep"/>
</dbReference>
<keyword evidence="5" id="KW-0443">Lipid metabolism</keyword>
<dbReference type="InterPro" id="IPR020573">
    <property type="entry name" value="UDP_GlcNAc_AcTrfase_non-rep"/>
</dbReference>
<dbReference type="AlphaFoldDB" id="A0A6J6CKQ6"/>
<dbReference type="Gene3D" id="3.40.1390.10">
    <property type="entry name" value="MurE/MurF, N-terminal domain"/>
    <property type="match status" value="1"/>
</dbReference>
<name>A0A6J6CKQ6_9ZZZZ</name>